<reference evidence="5" key="2">
    <citation type="submission" date="2023-06" db="EMBL/GenBank/DDBJ databases">
        <authorList>
            <consortium name="Lawrence Berkeley National Laboratory"/>
            <person name="Haridas S."/>
            <person name="Hensen N."/>
            <person name="Bonometti L."/>
            <person name="Westerberg I."/>
            <person name="Brannstrom I.O."/>
            <person name="Guillou S."/>
            <person name="Cros-Aarteil S."/>
            <person name="Calhoun S."/>
            <person name="Kuo A."/>
            <person name="Mondo S."/>
            <person name="Pangilinan J."/>
            <person name="Riley R."/>
            <person name="Labutti K."/>
            <person name="Andreopoulos B."/>
            <person name="Lipzen A."/>
            <person name="Chen C."/>
            <person name="Yanf M."/>
            <person name="Daum C."/>
            <person name="Ng V."/>
            <person name="Clum A."/>
            <person name="Steindorff A."/>
            <person name="Ohm R."/>
            <person name="Martin F."/>
            <person name="Silar P."/>
            <person name="Natvig D."/>
            <person name="Lalanne C."/>
            <person name="Gautier V."/>
            <person name="Ament-Velasquez S.L."/>
            <person name="Kruys A."/>
            <person name="Hutchinson M.I."/>
            <person name="Powell A.J."/>
            <person name="Barry K."/>
            <person name="Miller A.N."/>
            <person name="Grigoriev I.V."/>
            <person name="Debuchy R."/>
            <person name="Gladieux P."/>
            <person name="Thoren M.H."/>
            <person name="Johannesson H."/>
        </authorList>
    </citation>
    <scope>NUCLEOTIDE SEQUENCE</scope>
    <source>
        <strain evidence="5">SMH4131-1</strain>
    </source>
</reference>
<proteinExistence type="inferred from homology"/>
<evidence type="ECO:0000256" key="2">
    <source>
        <dbReference type="ARBA" id="ARBA00007560"/>
    </source>
</evidence>
<comment type="similarity">
    <text evidence="2">Belongs to the PAF1 family.</text>
</comment>
<feature type="region of interest" description="Disordered" evidence="4">
    <location>
        <begin position="26"/>
        <end position="55"/>
    </location>
</feature>
<dbReference type="EMBL" id="JAUEPO010000002">
    <property type="protein sequence ID" value="KAK3332484.1"/>
    <property type="molecule type" value="Genomic_DNA"/>
</dbReference>
<evidence type="ECO:0000256" key="3">
    <source>
        <dbReference type="ARBA" id="ARBA00023242"/>
    </source>
</evidence>
<dbReference type="GO" id="GO:0016593">
    <property type="term" value="C:Cdc73/Paf1 complex"/>
    <property type="evidence" value="ECO:0007669"/>
    <property type="project" value="InterPro"/>
</dbReference>
<dbReference type="GO" id="GO:0006368">
    <property type="term" value="P:transcription elongation by RNA polymerase II"/>
    <property type="evidence" value="ECO:0007669"/>
    <property type="project" value="InterPro"/>
</dbReference>
<comment type="subcellular location">
    <subcellularLocation>
        <location evidence="1">Nucleus</location>
    </subcellularLocation>
</comment>
<dbReference type="GO" id="GO:0000993">
    <property type="term" value="F:RNA polymerase II complex binding"/>
    <property type="evidence" value="ECO:0007669"/>
    <property type="project" value="TreeGrafter"/>
</dbReference>
<accession>A0AAE0IWD1</accession>
<evidence type="ECO:0000256" key="1">
    <source>
        <dbReference type="ARBA" id="ARBA00004123"/>
    </source>
</evidence>
<comment type="caution">
    <text evidence="5">The sequence shown here is derived from an EMBL/GenBank/DDBJ whole genome shotgun (WGS) entry which is preliminary data.</text>
</comment>
<dbReference type="PANTHER" id="PTHR23188:SF12">
    <property type="entry name" value="RNA POLYMERASE II-ASSOCIATED FACTOR 1 HOMOLOG"/>
    <property type="match status" value="1"/>
</dbReference>
<dbReference type="Proteomes" id="UP001286456">
    <property type="component" value="Unassembled WGS sequence"/>
</dbReference>
<keyword evidence="3" id="KW-0539">Nucleus</keyword>
<dbReference type="GO" id="GO:0003682">
    <property type="term" value="F:chromatin binding"/>
    <property type="evidence" value="ECO:0007669"/>
    <property type="project" value="TreeGrafter"/>
</dbReference>
<gene>
    <name evidence="5" type="ORF">B0T19DRAFT_104425</name>
</gene>
<dbReference type="PANTHER" id="PTHR23188">
    <property type="entry name" value="RNA POLYMERASE II-ASSOCIATED FACTOR 1 HOMOLOG"/>
    <property type="match status" value="1"/>
</dbReference>
<evidence type="ECO:0000313" key="6">
    <source>
        <dbReference type="Proteomes" id="UP001286456"/>
    </source>
</evidence>
<feature type="compositionally biased region" description="Polar residues" evidence="4">
    <location>
        <begin position="45"/>
        <end position="55"/>
    </location>
</feature>
<feature type="region of interest" description="Disordered" evidence="4">
    <location>
        <begin position="442"/>
        <end position="503"/>
    </location>
</feature>
<keyword evidence="6" id="KW-1185">Reference proteome</keyword>
<evidence type="ECO:0000256" key="4">
    <source>
        <dbReference type="SAM" id="MobiDB-lite"/>
    </source>
</evidence>
<organism evidence="5 6">
    <name type="scientific">Cercophora scortea</name>
    <dbReference type="NCBI Taxonomy" id="314031"/>
    <lineage>
        <taxon>Eukaryota</taxon>
        <taxon>Fungi</taxon>
        <taxon>Dikarya</taxon>
        <taxon>Ascomycota</taxon>
        <taxon>Pezizomycotina</taxon>
        <taxon>Sordariomycetes</taxon>
        <taxon>Sordariomycetidae</taxon>
        <taxon>Sordariales</taxon>
        <taxon>Lasiosphaeriaceae</taxon>
        <taxon>Cercophora</taxon>
    </lineage>
</organism>
<name>A0AAE0IWD1_9PEZI</name>
<sequence length="503" mass="55426">MSSSQSRSGGGGERMIHQDYIARIRYSNALPPPPNPPKLLDIPNTGLSSGQYTTPGFASRLAREQPLNIEADAELGMPLDLVGMPGIFDGDESSISAPSAPPQVHPHDRLLLRPLATLGKPKMADASVSFLRRTEYISSQQSKTGPPLGSMFLKPTSGNASALKRPEKRKVSPEPDKGSPAWIKRRIEKSFQAAAAGLADRSRVRHPSKRNLKMVDAFPILPDLEAFPDSGAYVTVKFATNPVASTDVYDTRLLSGIFKPIERSAAEEAAYETAFAAHERDPANHPKPSNMMNYDFFLAADAETSANFRKRFDMDNPSRDDTSLYTATAEENGGGCFRFPRLRAYETAQEKEMDHDNKYDEEVILAYRDDETAARGTADDSAQKAVYYYPVMQRSTIRSQRTKNIARTIGIADEEESHLDELHVLVDEPSEELKAELLRFKAQPVGFLPEDDEEEDRHGARKSGSPAPAAAAQNGRGSQRDEHGSEDEEIAEVEEDAEGDDEE</sequence>
<feature type="region of interest" description="Disordered" evidence="4">
    <location>
        <begin position="139"/>
        <end position="180"/>
    </location>
</feature>
<dbReference type="AlphaFoldDB" id="A0AAE0IWD1"/>
<dbReference type="InterPro" id="IPR007133">
    <property type="entry name" value="RNA_pol_II-assoc_Paf1"/>
</dbReference>
<reference evidence="5" key="1">
    <citation type="journal article" date="2023" name="Mol. Phylogenet. Evol.">
        <title>Genome-scale phylogeny and comparative genomics of the fungal order Sordariales.</title>
        <authorList>
            <person name="Hensen N."/>
            <person name="Bonometti L."/>
            <person name="Westerberg I."/>
            <person name="Brannstrom I.O."/>
            <person name="Guillou S."/>
            <person name="Cros-Aarteil S."/>
            <person name="Calhoun S."/>
            <person name="Haridas S."/>
            <person name="Kuo A."/>
            <person name="Mondo S."/>
            <person name="Pangilinan J."/>
            <person name="Riley R."/>
            <person name="LaButti K."/>
            <person name="Andreopoulos B."/>
            <person name="Lipzen A."/>
            <person name="Chen C."/>
            <person name="Yan M."/>
            <person name="Daum C."/>
            <person name="Ng V."/>
            <person name="Clum A."/>
            <person name="Steindorff A."/>
            <person name="Ohm R.A."/>
            <person name="Martin F."/>
            <person name="Silar P."/>
            <person name="Natvig D.O."/>
            <person name="Lalanne C."/>
            <person name="Gautier V."/>
            <person name="Ament-Velasquez S.L."/>
            <person name="Kruys A."/>
            <person name="Hutchinson M.I."/>
            <person name="Powell A.J."/>
            <person name="Barry K."/>
            <person name="Miller A.N."/>
            <person name="Grigoriev I.V."/>
            <person name="Debuchy R."/>
            <person name="Gladieux P."/>
            <person name="Hiltunen Thoren M."/>
            <person name="Johannesson H."/>
        </authorList>
    </citation>
    <scope>NUCLEOTIDE SEQUENCE</scope>
    <source>
        <strain evidence="5">SMH4131-1</strain>
    </source>
</reference>
<evidence type="ECO:0000313" key="5">
    <source>
        <dbReference type="EMBL" id="KAK3332484.1"/>
    </source>
</evidence>
<protein>
    <submittedName>
        <fullName evidence="5">RNA polymerase II-associated</fullName>
    </submittedName>
</protein>
<feature type="compositionally biased region" description="Acidic residues" evidence="4">
    <location>
        <begin position="484"/>
        <end position="503"/>
    </location>
</feature>
<dbReference type="Pfam" id="PF03985">
    <property type="entry name" value="Paf1"/>
    <property type="match status" value="1"/>
</dbReference>